<dbReference type="GO" id="GO:0030975">
    <property type="term" value="F:thiamine binding"/>
    <property type="evidence" value="ECO:0007669"/>
    <property type="project" value="InterPro"/>
</dbReference>
<dbReference type="PANTHER" id="PTHR41299:SF1">
    <property type="entry name" value="THIAMINE PYROPHOSPHOKINASE"/>
    <property type="match status" value="1"/>
</dbReference>
<dbReference type="InterPro" id="IPR053149">
    <property type="entry name" value="TPK"/>
</dbReference>
<evidence type="ECO:0000259" key="7">
    <source>
        <dbReference type="Pfam" id="PF04265"/>
    </source>
</evidence>
<evidence type="ECO:0000256" key="1">
    <source>
        <dbReference type="ARBA" id="ARBA00022679"/>
    </source>
</evidence>
<keyword evidence="4" id="KW-0067">ATP-binding</keyword>
<dbReference type="Pfam" id="PF04265">
    <property type="entry name" value="TPK_B1_binding"/>
    <property type="match status" value="1"/>
</dbReference>
<feature type="domain" description="Thiamin pyrophosphokinase catalytic" evidence="6">
    <location>
        <begin position="13"/>
        <end position="101"/>
    </location>
</feature>
<evidence type="ECO:0000259" key="6">
    <source>
        <dbReference type="Pfam" id="PF04263"/>
    </source>
</evidence>
<gene>
    <name evidence="8" type="ORF">KARMA_2807</name>
</gene>
<organism evidence="8 9">
    <name type="scientific">Donghicola eburneus</name>
    <dbReference type="NCBI Taxonomy" id="393278"/>
    <lineage>
        <taxon>Bacteria</taxon>
        <taxon>Pseudomonadati</taxon>
        <taxon>Pseudomonadota</taxon>
        <taxon>Alphaproteobacteria</taxon>
        <taxon>Rhodobacterales</taxon>
        <taxon>Roseobacteraceae</taxon>
        <taxon>Donghicola</taxon>
    </lineage>
</organism>
<dbReference type="GO" id="GO:0016301">
    <property type="term" value="F:kinase activity"/>
    <property type="evidence" value="ECO:0007669"/>
    <property type="project" value="UniProtKB-KW"/>
</dbReference>
<protein>
    <recommendedName>
        <fullName evidence="5">Thiamine diphosphokinase</fullName>
        <ecNumber evidence="5">2.7.6.2</ecNumber>
    </recommendedName>
</protein>
<dbReference type="CDD" id="cd07995">
    <property type="entry name" value="TPK"/>
    <property type="match status" value="1"/>
</dbReference>
<evidence type="ECO:0000313" key="8">
    <source>
        <dbReference type="EMBL" id="SCM68584.1"/>
    </source>
</evidence>
<keyword evidence="3" id="KW-0418">Kinase</keyword>
<sequence length="207" mass="22215">MTSEDVAWARKYAKRLIAADGGADQALGLGWVPDAVIGDFDSVSDVAREKVGPNRLFPISEQDSTDFDKCLRNVAAPMILGLGFTGRRLDHTLAAFSTLCARANVLCLLLSEEEVIFLCPPELALDMPEGTAFSLYPMGPVQGRSTGLVWPIDGIPMQPDGRVGTSNRVDQAGRVSLTMEGPRMLVILPRGCADAAVAALNQSTRWP</sequence>
<proteinExistence type="predicted"/>
<evidence type="ECO:0000256" key="3">
    <source>
        <dbReference type="ARBA" id="ARBA00022777"/>
    </source>
</evidence>
<dbReference type="EMBL" id="FMJB01000055">
    <property type="protein sequence ID" value="SCM68584.1"/>
    <property type="molecule type" value="Genomic_DNA"/>
</dbReference>
<dbReference type="NCBIfam" id="TIGR01378">
    <property type="entry name" value="thi_PPkinase"/>
    <property type="match status" value="1"/>
</dbReference>
<dbReference type="SUPFAM" id="SSF63862">
    <property type="entry name" value="Thiamin pyrophosphokinase, substrate-binding domain"/>
    <property type="match status" value="1"/>
</dbReference>
<dbReference type="InterPro" id="IPR036371">
    <property type="entry name" value="TPK_B1-bd_sf"/>
</dbReference>
<dbReference type="AlphaFoldDB" id="A0A1M4N3K5"/>
<dbReference type="InterPro" id="IPR006282">
    <property type="entry name" value="Thi_PPkinase"/>
</dbReference>
<dbReference type="SUPFAM" id="SSF63999">
    <property type="entry name" value="Thiamin pyrophosphokinase, catalytic domain"/>
    <property type="match status" value="1"/>
</dbReference>
<evidence type="ECO:0000256" key="4">
    <source>
        <dbReference type="ARBA" id="ARBA00022840"/>
    </source>
</evidence>
<dbReference type="PANTHER" id="PTHR41299">
    <property type="entry name" value="THIAMINE PYROPHOSPHOKINASE"/>
    <property type="match status" value="1"/>
</dbReference>
<reference evidence="9" key="1">
    <citation type="submission" date="2016-09" db="EMBL/GenBank/DDBJ databases">
        <authorList>
            <person name="Wibberg D."/>
        </authorList>
    </citation>
    <scope>NUCLEOTIDE SEQUENCE [LARGE SCALE GENOMIC DNA]</scope>
</reference>
<dbReference type="EC" id="2.7.6.2" evidence="5"/>
<dbReference type="InterPro" id="IPR007373">
    <property type="entry name" value="Thiamin_PyroPKinase_B1-bd"/>
</dbReference>
<dbReference type="InterPro" id="IPR036759">
    <property type="entry name" value="TPK_catalytic_sf"/>
</dbReference>
<keyword evidence="1" id="KW-0808">Transferase</keyword>
<dbReference type="Proteomes" id="UP000184085">
    <property type="component" value="Unassembled WGS sequence"/>
</dbReference>
<dbReference type="GO" id="GO:0009229">
    <property type="term" value="P:thiamine diphosphate biosynthetic process"/>
    <property type="evidence" value="ECO:0007669"/>
    <property type="project" value="InterPro"/>
</dbReference>
<dbReference type="Pfam" id="PF04263">
    <property type="entry name" value="TPK_catalytic"/>
    <property type="match status" value="1"/>
</dbReference>
<name>A0A1M4N3K5_9RHOB</name>
<feature type="domain" description="Thiamin pyrophosphokinase thiamin-binding" evidence="7">
    <location>
        <begin position="129"/>
        <end position="177"/>
    </location>
</feature>
<dbReference type="GO" id="GO:0004788">
    <property type="term" value="F:thiamine diphosphokinase activity"/>
    <property type="evidence" value="ECO:0007669"/>
    <property type="project" value="UniProtKB-UniRule"/>
</dbReference>
<evidence type="ECO:0000313" key="9">
    <source>
        <dbReference type="Proteomes" id="UP000184085"/>
    </source>
</evidence>
<dbReference type="GO" id="GO:0006772">
    <property type="term" value="P:thiamine metabolic process"/>
    <property type="evidence" value="ECO:0007669"/>
    <property type="project" value="UniProtKB-UniRule"/>
</dbReference>
<evidence type="ECO:0000256" key="5">
    <source>
        <dbReference type="NCBIfam" id="TIGR01378"/>
    </source>
</evidence>
<keyword evidence="2" id="KW-0547">Nucleotide-binding</keyword>
<dbReference type="GO" id="GO:0005524">
    <property type="term" value="F:ATP binding"/>
    <property type="evidence" value="ECO:0007669"/>
    <property type="project" value="UniProtKB-KW"/>
</dbReference>
<keyword evidence="9" id="KW-1185">Reference proteome</keyword>
<dbReference type="InterPro" id="IPR007371">
    <property type="entry name" value="TPK_catalytic"/>
</dbReference>
<dbReference type="Gene3D" id="3.40.50.10240">
    <property type="entry name" value="Thiamin pyrophosphokinase, catalytic domain"/>
    <property type="match status" value="1"/>
</dbReference>
<evidence type="ECO:0000256" key="2">
    <source>
        <dbReference type="ARBA" id="ARBA00022741"/>
    </source>
</evidence>
<accession>A0A1M4N3K5</accession>